<accession>A0A533QBA5</accession>
<evidence type="ECO:0000313" key="1">
    <source>
        <dbReference type="EMBL" id="TLD41952.1"/>
    </source>
</evidence>
<dbReference type="EMBL" id="SULG01000031">
    <property type="protein sequence ID" value="TLD41952.1"/>
    <property type="molecule type" value="Genomic_DNA"/>
</dbReference>
<proteinExistence type="predicted"/>
<comment type="caution">
    <text evidence="1">The sequence shown here is derived from an EMBL/GenBank/DDBJ whole genome shotgun (WGS) entry which is preliminary data.</text>
</comment>
<sequence>MDREYTTLTNRVCQCHPGIGLQRIKISRETPPGETSFHGILKMCKDKLKKREK</sequence>
<dbReference type="AlphaFoldDB" id="A0A533QBA5"/>
<evidence type="ECO:0000313" key="2">
    <source>
        <dbReference type="Proteomes" id="UP000319783"/>
    </source>
</evidence>
<name>A0A533QBA5_9BACT</name>
<dbReference type="Proteomes" id="UP000319783">
    <property type="component" value="Unassembled WGS sequence"/>
</dbReference>
<gene>
    <name evidence="1" type="ORF">JETT_1741</name>
</gene>
<organism evidence="1 2">
    <name type="scientific">Candidatus Jettenia ecosi</name>
    <dbReference type="NCBI Taxonomy" id="2494326"/>
    <lineage>
        <taxon>Bacteria</taxon>
        <taxon>Pseudomonadati</taxon>
        <taxon>Planctomycetota</taxon>
        <taxon>Candidatus Brocadiia</taxon>
        <taxon>Candidatus Brocadiales</taxon>
        <taxon>Candidatus Brocadiaceae</taxon>
        <taxon>Candidatus Jettenia</taxon>
    </lineage>
</organism>
<reference evidence="1 2" key="1">
    <citation type="submission" date="2019-04" db="EMBL/GenBank/DDBJ databases">
        <title>Genome of a novel bacterium Candidatus Jettenia ecosi reconstructed from metagenome of an anammox bioreactor.</title>
        <authorList>
            <person name="Mardanov A.V."/>
            <person name="Beletsky A.V."/>
            <person name="Ravin N.V."/>
            <person name="Botchkova E.A."/>
            <person name="Litti Y.V."/>
            <person name="Nozhevnikova A.N."/>
        </authorList>
    </citation>
    <scope>NUCLEOTIDE SEQUENCE [LARGE SCALE GENOMIC DNA]</scope>
    <source>
        <strain evidence="1">J2</strain>
    </source>
</reference>
<protein>
    <submittedName>
        <fullName evidence="1">Uncharacterized protein</fullName>
    </submittedName>
</protein>